<dbReference type="Pfam" id="PF00067">
    <property type="entry name" value="p450"/>
    <property type="match status" value="1"/>
</dbReference>
<dbReference type="GO" id="GO:0006805">
    <property type="term" value="P:xenobiotic metabolic process"/>
    <property type="evidence" value="ECO:0007669"/>
    <property type="project" value="TreeGrafter"/>
</dbReference>
<dbReference type="InterPro" id="IPR002401">
    <property type="entry name" value="Cyt_P450_E_grp-I"/>
</dbReference>
<dbReference type="WBParaSite" id="ASIM_0000310801-mRNA-1">
    <property type="protein sequence ID" value="ASIM_0000310801-mRNA-1"/>
    <property type="gene ID" value="ASIM_0000310801"/>
</dbReference>
<dbReference type="Gene3D" id="1.10.630.10">
    <property type="entry name" value="Cytochrome P450"/>
    <property type="match status" value="1"/>
</dbReference>
<evidence type="ECO:0000256" key="3">
    <source>
        <dbReference type="ARBA" id="ARBA00023004"/>
    </source>
</evidence>
<dbReference type="GO" id="GO:0005506">
    <property type="term" value="F:iron ion binding"/>
    <property type="evidence" value="ECO:0007669"/>
    <property type="project" value="InterPro"/>
</dbReference>
<dbReference type="OrthoDB" id="1055148at2759"/>
<reference evidence="5 6" key="2">
    <citation type="submission" date="2018-11" db="EMBL/GenBank/DDBJ databases">
        <authorList>
            <consortium name="Pathogen Informatics"/>
        </authorList>
    </citation>
    <scope>NUCLEOTIDE SEQUENCE [LARGE SCALE GENOMIC DNA]</scope>
</reference>
<comment type="similarity">
    <text evidence="1">Belongs to the cytochrome P450 family.</text>
</comment>
<evidence type="ECO:0000256" key="2">
    <source>
        <dbReference type="ARBA" id="ARBA00022723"/>
    </source>
</evidence>
<dbReference type="GO" id="GO:0005737">
    <property type="term" value="C:cytoplasm"/>
    <property type="evidence" value="ECO:0007669"/>
    <property type="project" value="TreeGrafter"/>
</dbReference>
<dbReference type="AlphaFoldDB" id="A0A0M3J6C2"/>
<protein>
    <submittedName>
        <fullName evidence="7">Cytochrome P450</fullName>
    </submittedName>
</protein>
<accession>A0A0M3J6C2</accession>
<name>A0A0M3J6C2_ANISI</name>
<evidence type="ECO:0000313" key="5">
    <source>
        <dbReference type="EMBL" id="VDK20921.1"/>
    </source>
</evidence>
<evidence type="ECO:0000313" key="7">
    <source>
        <dbReference type="WBParaSite" id="ASIM_0000310801-mRNA-1"/>
    </source>
</evidence>
<proteinExistence type="inferred from homology"/>
<dbReference type="InterPro" id="IPR050182">
    <property type="entry name" value="Cytochrome_P450_fam2"/>
</dbReference>
<dbReference type="InterPro" id="IPR001128">
    <property type="entry name" value="Cyt_P450"/>
</dbReference>
<keyword evidence="2" id="KW-0479">Metal-binding</keyword>
<gene>
    <name evidence="5" type="ORF">ASIM_LOCUS2953</name>
</gene>
<dbReference type="PANTHER" id="PTHR24300">
    <property type="entry name" value="CYTOCHROME P450 508A4-RELATED"/>
    <property type="match status" value="1"/>
</dbReference>
<dbReference type="GO" id="GO:0016712">
    <property type="term" value="F:oxidoreductase activity, acting on paired donors, with incorporation or reduction of molecular oxygen, reduced flavin or flavoprotein as one donor, and incorporation of one atom of oxygen"/>
    <property type="evidence" value="ECO:0007669"/>
    <property type="project" value="TreeGrafter"/>
</dbReference>
<keyword evidence="3" id="KW-0408">Iron</keyword>
<dbReference type="EMBL" id="UYRR01004263">
    <property type="protein sequence ID" value="VDK20921.1"/>
    <property type="molecule type" value="Genomic_DNA"/>
</dbReference>
<dbReference type="Proteomes" id="UP000267096">
    <property type="component" value="Unassembled WGS sequence"/>
</dbReference>
<dbReference type="GO" id="GO:0020037">
    <property type="term" value="F:heme binding"/>
    <property type="evidence" value="ECO:0007669"/>
    <property type="project" value="InterPro"/>
</dbReference>
<evidence type="ECO:0000256" key="1">
    <source>
        <dbReference type="ARBA" id="ARBA00010617"/>
    </source>
</evidence>
<dbReference type="GO" id="GO:0006082">
    <property type="term" value="P:organic acid metabolic process"/>
    <property type="evidence" value="ECO:0007669"/>
    <property type="project" value="TreeGrafter"/>
</dbReference>
<dbReference type="SUPFAM" id="SSF48264">
    <property type="entry name" value="Cytochrome P450"/>
    <property type="match status" value="1"/>
</dbReference>
<organism evidence="7">
    <name type="scientific">Anisakis simplex</name>
    <name type="common">Herring worm</name>
    <dbReference type="NCBI Taxonomy" id="6269"/>
    <lineage>
        <taxon>Eukaryota</taxon>
        <taxon>Metazoa</taxon>
        <taxon>Ecdysozoa</taxon>
        <taxon>Nematoda</taxon>
        <taxon>Chromadorea</taxon>
        <taxon>Rhabditida</taxon>
        <taxon>Spirurina</taxon>
        <taxon>Ascaridomorpha</taxon>
        <taxon>Ascaridoidea</taxon>
        <taxon>Anisakidae</taxon>
        <taxon>Anisakis</taxon>
        <taxon>Anisakis simplex complex</taxon>
    </lineage>
</organism>
<dbReference type="PRINTS" id="PR00463">
    <property type="entry name" value="EP450I"/>
</dbReference>
<dbReference type="PANTHER" id="PTHR24300:SF375">
    <property type="entry name" value="CYTOCHROME P450 FAMILY"/>
    <property type="match status" value="1"/>
</dbReference>
<keyword evidence="6" id="KW-1185">Reference proteome</keyword>
<sequence length="178" mass="21321">MRRPGIEPGSLAWEASILPLNHRRRDMVASVQMLMVDNYPWMRFFLPTYYRYYKNGFALQRFFLDHIDVHEYNLSSDDEESTDFIDAYIKEMRRRIAYGYYKYPDRRNPPHYLSFEPKISLALNAGDLWTGGMETTVTTLRWAIIYLLHHPEVQDQLFKEIDTVLVTSYDRGPFEIKY</sequence>
<reference evidence="7" key="1">
    <citation type="submission" date="2017-02" db="UniProtKB">
        <authorList>
            <consortium name="WormBaseParasite"/>
        </authorList>
    </citation>
    <scope>IDENTIFICATION</scope>
</reference>
<dbReference type="InterPro" id="IPR036396">
    <property type="entry name" value="Cyt_P450_sf"/>
</dbReference>
<keyword evidence="4" id="KW-0503">Monooxygenase</keyword>
<evidence type="ECO:0000313" key="6">
    <source>
        <dbReference type="Proteomes" id="UP000267096"/>
    </source>
</evidence>
<keyword evidence="4" id="KW-0560">Oxidoreductase</keyword>
<evidence type="ECO:0000256" key="4">
    <source>
        <dbReference type="ARBA" id="ARBA00023033"/>
    </source>
</evidence>